<dbReference type="PATRIC" id="fig|476272.21.peg.492"/>
<evidence type="ECO:0000313" key="1">
    <source>
        <dbReference type="EMBL" id="EEG47320.1"/>
    </source>
</evidence>
<sequence>MLPVHCMDELLLLSTHLRFVMHANCYRSQIVYRKIAGKSSDFMIY</sequence>
<dbReference type="HOGENOM" id="CLU_3196694_0_0_9"/>
<evidence type="ECO:0000313" key="2">
    <source>
        <dbReference type="Proteomes" id="UP000003100"/>
    </source>
</evidence>
<comment type="caution">
    <text evidence="1">The sequence shown here is derived from an EMBL/GenBank/DDBJ whole genome shotgun (WGS) entry which is preliminary data.</text>
</comment>
<reference evidence="1 2" key="1">
    <citation type="submission" date="2009-01" db="EMBL/GenBank/DDBJ databases">
        <authorList>
            <person name="Fulton L."/>
            <person name="Clifton S."/>
            <person name="Fulton B."/>
            <person name="Xu J."/>
            <person name="Minx P."/>
            <person name="Pepin K.H."/>
            <person name="Johnson M."/>
            <person name="Bhonagiri V."/>
            <person name="Nash W.E."/>
            <person name="Mardis E.R."/>
            <person name="Wilson R.K."/>
        </authorList>
    </citation>
    <scope>NUCLEOTIDE SEQUENCE [LARGE SCALE GENOMIC DNA]</scope>
    <source>
        <strain evidence="2">DSM 10507 / JCM 14656 / S5a33</strain>
    </source>
</reference>
<gene>
    <name evidence="1" type="ORF">RUMHYD_03809</name>
</gene>
<accession>C0CSE2</accession>
<dbReference type="Proteomes" id="UP000003100">
    <property type="component" value="Unassembled WGS sequence"/>
</dbReference>
<organism evidence="1 2">
    <name type="scientific">Blautia hydrogenotrophica (strain DSM 10507 / JCM 14656 / S5a33)</name>
    <name type="common">Ruminococcus hydrogenotrophicus</name>
    <dbReference type="NCBI Taxonomy" id="476272"/>
    <lineage>
        <taxon>Bacteria</taxon>
        <taxon>Bacillati</taxon>
        <taxon>Bacillota</taxon>
        <taxon>Clostridia</taxon>
        <taxon>Lachnospirales</taxon>
        <taxon>Lachnospiraceae</taxon>
        <taxon>Blautia</taxon>
    </lineage>
</organism>
<reference evidence="1 2" key="2">
    <citation type="submission" date="2009-02" db="EMBL/GenBank/DDBJ databases">
        <title>Draft genome sequence of Blautia hydrogenotrophica DSM 10507 (Ruminococcus hydrogenotrophicus DSM 10507).</title>
        <authorList>
            <person name="Sudarsanam P."/>
            <person name="Ley R."/>
            <person name="Guruge J."/>
            <person name="Turnbaugh P.J."/>
            <person name="Mahowald M."/>
            <person name="Liep D."/>
            <person name="Gordon J."/>
        </authorList>
    </citation>
    <scope>NUCLEOTIDE SEQUENCE [LARGE SCALE GENOMIC DNA]</scope>
    <source>
        <strain evidence="2">DSM 10507 / JCM 14656 / S5a33</strain>
    </source>
</reference>
<protein>
    <submittedName>
        <fullName evidence="1">Uncharacterized protein</fullName>
    </submittedName>
</protein>
<dbReference type="AlphaFoldDB" id="C0CSE2"/>
<name>C0CSE2_BLAHS</name>
<keyword evidence="2" id="KW-1185">Reference proteome</keyword>
<proteinExistence type="predicted"/>
<dbReference type="EMBL" id="ACBZ01000204">
    <property type="protein sequence ID" value="EEG47320.1"/>
    <property type="molecule type" value="Genomic_DNA"/>
</dbReference>